<dbReference type="EMBL" id="FPHD01000015">
    <property type="protein sequence ID" value="SFV51339.1"/>
    <property type="molecule type" value="Genomic_DNA"/>
</dbReference>
<dbReference type="PANTHER" id="PTHR33747:SF1">
    <property type="entry name" value="ADENYLATE CYCLASE-ASSOCIATED CAP C-TERMINAL DOMAIN-CONTAINING PROTEIN"/>
    <property type="match status" value="1"/>
</dbReference>
<organism evidence="2">
    <name type="scientific">hydrothermal vent metagenome</name>
    <dbReference type="NCBI Taxonomy" id="652676"/>
    <lineage>
        <taxon>unclassified sequences</taxon>
        <taxon>metagenomes</taxon>
        <taxon>ecological metagenomes</taxon>
    </lineage>
</organism>
<name>A0A1W1BCZ1_9ZZZZ</name>
<evidence type="ECO:0000313" key="2">
    <source>
        <dbReference type="EMBL" id="SFV51339.1"/>
    </source>
</evidence>
<dbReference type="AlphaFoldDB" id="A0A1W1BCZ1"/>
<dbReference type="InterPro" id="IPR032710">
    <property type="entry name" value="NTF2-like_dom_sf"/>
</dbReference>
<reference evidence="2" key="1">
    <citation type="submission" date="2016-10" db="EMBL/GenBank/DDBJ databases">
        <authorList>
            <person name="de Groot N.N."/>
        </authorList>
    </citation>
    <scope>NUCLEOTIDE SEQUENCE</scope>
</reference>
<evidence type="ECO:0000259" key="1">
    <source>
        <dbReference type="Pfam" id="PF17775"/>
    </source>
</evidence>
<dbReference type="Pfam" id="PF17775">
    <property type="entry name" value="YchJ_M-like"/>
    <property type="match status" value="1"/>
</dbReference>
<accession>A0A1W1BCZ1</accession>
<dbReference type="SUPFAM" id="SSF54427">
    <property type="entry name" value="NTF2-like"/>
    <property type="match status" value="1"/>
</dbReference>
<protein>
    <submittedName>
        <fullName evidence="2">UPF0225 protein YchJ</fullName>
    </submittedName>
</protein>
<dbReference type="InterPro" id="IPR048469">
    <property type="entry name" value="YchJ-like_M"/>
</dbReference>
<sequence length="104" mass="12044">MAPDALTLMKSRYCAYATGKVHYIIKTTHPDNSDYTEDTKRWKEDIALFCKNTDFLKLTVLQFIDGKEEAYVTFSAILSSGELKEKSRFLKKDGKWLYVDGEFN</sequence>
<proteinExistence type="predicted"/>
<feature type="domain" description="YchJ-like middle NTF2-like" evidence="1">
    <location>
        <begin position="5"/>
        <end position="101"/>
    </location>
</feature>
<gene>
    <name evidence="2" type="ORF">MNB_SV-8-714</name>
</gene>
<dbReference type="Gene3D" id="3.10.450.50">
    <property type="match status" value="1"/>
</dbReference>
<dbReference type="PANTHER" id="PTHR33747">
    <property type="entry name" value="UPF0225 PROTEIN SCO1677"/>
    <property type="match status" value="1"/>
</dbReference>